<dbReference type="Pfam" id="PF01510">
    <property type="entry name" value="Amidase_2"/>
    <property type="match status" value="1"/>
</dbReference>
<evidence type="ECO:0000256" key="1">
    <source>
        <dbReference type="ARBA" id="ARBA00001561"/>
    </source>
</evidence>
<proteinExistence type="predicted"/>
<dbReference type="EC" id="3.5.1.28" evidence="2"/>
<dbReference type="Proteomes" id="UP000546970">
    <property type="component" value="Unassembled WGS sequence"/>
</dbReference>
<evidence type="ECO:0000313" key="7">
    <source>
        <dbReference type="Proteomes" id="UP000546970"/>
    </source>
</evidence>
<evidence type="ECO:0000259" key="5">
    <source>
        <dbReference type="SMART" id="SM00644"/>
    </source>
</evidence>
<evidence type="ECO:0000256" key="3">
    <source>
        <dbReference type="ARBA" id="ARBA00022801"/>
    </source>
</evidence>
<keyword evidence="4" id="KW-0961">Cell wall biogenesis/degradation</keyword>
<dbReference type="EMBL" id="JABBCP010000002">
    <property type="protein sequence ID" value="NMF55671.1"/>
    <property type="molecule type" value="Genomic_DNA"/>
</dbReference>
<evidence type="ECO:0000256" key="4">
    <source>
        <dbReference type="ARBA" id="ARBA00023316"/>
    </source>
</evidence>
<dbReference type="PANTHER" id="PTHR30417:SF1">
    <property type="entry name" value="N-ACETYLMURAMOYL-L-ALANINE AMIDASE AMID"/>
    <property type="match status" value="1"/>
</dbReference>
<reference evidence="6 7" key="1">
    <citation type="submission" date="2020-04" db="EMBL/GenBank/DDBJ databases">
        <title>Collinsella sp. KGMB02528 nov., an anaerobic actinobacterium isolated from human feces.</title>
        <authorList>
            <person name="Han K.-I."/>
            <person name="Eom M.K."/>
            <person name="Kim J.-S."/>
            <person name="Lee K.C."/>
            <person name="Suh M.K."/>
            <person name="Park S.-H."/>
            <person name="Lee J.H."/>
            <person name="Kang S.W."/>
            <person name="Park J.-E."/>
            <person name="Oh B.S."/>
            <person name="Yu S.Y."/>
            <person name="Choi S.-H."/>
            <person name="Lee D.H."/>
            <person name="Yoon H."/>
            <person name="Kim B.-Y."/>
            <person name="Lee J.H."/>
            <person name="Lee J.-S."/>
        </authorList>
    </citation>
    <scope>NUCLEOTIDE SEQUENCE [LARGE SCALE GENOMIC DNA]</scope>
    <source>
        <strain evidence="6 7">KGMB02528</strain>
    </source>
</reference>
<name>A0A7X9UBY0_9ACTN</name>
<protein>
    <recommendedName>
        <fullName evidence="2">N-acetylmuramoyl-L-alanine amidase</fullName>
        <ecNumber evidence="2">3.5.1.28</ecNumber>
    </recommendedName>
</protein>
<dbReference type="Gene3D" id="3.40.80.10">
    <property type="entry name" value="Peptidoglycan recognition protein-like"/>
    <property type="match status" value="1"/>
</dbReference>
<keyword evidence="7" id="KW-1185">Reference proteome</keyword>
<dbReference type="InterPro" id="IPR036505">
    <property type="entry name" value="Amidase/PGRP_sf"/>
</dbReference>
<evidence type="ECO:0000256" key="2">
    <source>
        <dbReference type="ARBA" id="ARBA00011901"/>
    </source>
</evidence>
<feature type="domain" description="N-acetylmuramoyl-L-alanine amidase" evidence="5">
    <location>
        <begin position="15"/>
        <end position="155"/>
    </location>
</feature>
<sequence>MDFKGLHADVNKWLSKHYTPGRRGRKIQYIGIHHNAGNLSVQGCWNVWQSRQASAHYQVQSDGIIGQLVHDCDTAWALGDFDANCRSINIEHADISSSPWRISDKCLESGAHLVAALCLAYGLGRPQWGKNVFPHSHFSSTACPASLQSSQKDAYMRRAQEWYDAMAKGGSAPAAKPSAPSGTASKYADCRWLQRIVGATADNIWGPDTGARVGAIQMASMYHGTQFPYGVEYTQRVVGTTPDGIWGIMSKTAHDVMVKRIQEGFGIEVDGILGKDTDSHIHALHLASNHTV</sequence>
<keyword evidence="3" id="KW-0378">Hydrolase</keyword>
<evidence type="ECO:0000313" key="6">
    <source>
        <dbReference type="EMBL" id="NMF55671.1"/>
    </source>
</evidence>
<comment type="catalytic activity">
    <reaction evidence="1">
        <text>Hydrolyzes the link between N-acetylmuramoyl residues and L-amino acid residues in certain cell-wall glycopeptides.</text>
        <dbReference type="EC" id="3.5.1.28"/>
    </reaction>
</comment>
<organism evidence="6 7">
    <name type="scientific">Collinsella acetigenes</name>
    <dbReference type="NCBI Taxonomy" id="2713419"/>
    <lineage>
        <taxon>Bacteria</taxon>
        <taxon>Bacillati</taxon>
        <taxon>Actinomycetota</taxon>
        <taxon>Coriobacteriia</taxon>
        <taxon>Coriobacteriales</taxon>
        <taxon>Coriobacteriaceae</taxon>
        <taxon>Collinsella</taxon>
    </lineage>
</organism>
<dbReference type="PANTHER" id="PTHR30417">
    <property type="entry name" value="N-ACETYLMURAMOYL-L-ALANINE AMIDASE AMID"/>
    <property type="match status" value="1"/>
</dbReference>
<dbReference type="AlphaFoldDB" id="A0A7X9UBY0"/>
<dbReference type="GO" id="GO:0009254">
    <property type="term" value="P:peptidoglycan turnover"/>
    <property type="evidence" value="ECO:0007669"/>
    <property type="project" value="TreeGrafter"/>
</dbReference>
<dbReference type="SMART" id="SM00644">
    <property type="entry name" value="Ami_2"/>
    <property type="match status" value="1"/>
</dbReference>
<dbReference type="GO" id="GO:0009253">
    <property type="term" value="P:peptidoglycan catabolic process"/>
    <property type="evidence" value="ECO:0007669"/>
    <property type="project" value="InterPro"/>
</dbReference>
<dbReference type="InterPro" id="IPR051206">
    <property type="entry name" value="NAMLAA_amidase_2"/>
</dbReference>
<gene>
    <name evidence="6" type="ORF">HF320_04935</name>
</gene>
<accession>A0A7X9UBY0</accession>
<dbReference type="RefSeq" id="WP_169277297.1">
    <property type="nucleotide sequence ID" value="NZ_JABBCP010000002.1"/>
</dbReference>
<dbReference type="InterPro" id="IPR002502">
    <property type="entry name" value="Amidase_domain"/>
</dbReference>
<dbReference type="SUPFAM" id="SSF55846">
    <property type="entry name" value="N-acetylmuramoyl-L-alanine amidase-like"/>
    <property type="match status" value="1"/>
</dbReference>
<dbReference type="GO" id="GO:0071555">
    <property type="term" value="P:cell wall organization"/>
    <property type="evidence" value="ECO:0007669"/>
    <property type="project" value="UniProtKB-KW"/>
</dbReference>
<dbReference type="GO" id="GO:0008745">
    <property type="term" value="F:N-acetylmuramoyl-L-alanine amidase activity"/>
    <property type="evidence" value="ECO:0007669"/>
    <property type="project" value="UniProtKB-EC"/>
</dbReference>
<comment type="caution">
    <text evidence="6">The sequence shown here is derived from an EMBL/GenBank/DDBJ whole genome shotgun (WGS) entry which is preliminary data.</text>
</comment>